<name>A0A0A8YV61_ARUDO</name>
<protein>
    <submittedName>
        <fullName evidence="1">Uncharacterized protein</fullName>
    </submittedName>
</protein>
<accession>A0A0A8YV61</accession>
<dbReference type="AlphaFoldDB" id="A0A0A8YV61"/>
<sequence length="17" mass="1957">MINKEIFLLLPSVDLIV</sequence>
<reference evidence="1" key="1">
    <citation type="submission" date="2014-09" db="EMBL/GenBank/DDBJ databases">
        <authorList>
            <person name="Magalhaes I.L.F."/>
            <person name="Oliveira U."/>
            <person name="Santos F.R."/>
            <person name="Vidigal T.H.D.A."/>
            <person name="Brescovit A.D."/>
            <person name="Santos A.J."/>
        </authorList>
    </citation>
    <scope>NUCLEOTIDE SEQUENCE</scope>
    <source>
        <tissue evidence="1">Shoot tissue taken approximately 20 cm above the soil surface</tissue>
    </source>
</reference>
<proteinExistence type="predicted"/>
<dbReference type="EMBL" id="GBRH01266886">
    <property type="protein sequence ID" value="JAD31009.1"/>
    <property type="molecule type" value="Transcribed_RNA"/>
</dbReference>
<reference evidence="1" key="2">
    <citation type="journal article" date="2015" name="Data Brief">
        <title>Shoot transcriptome of the giant reed, Arundo donax.</title>
        <authorList>
            <person name="Barrero R.A."/>
            <person name="Guerrero F.D."/>
            <person name="Moolhuijzen P."/>
            <person name="Goolsby J.A."/>
            <person name="Tidwell J."/>
            <person name="Bellgard S.E."/>
            <person name="Bellgard M.I."/>
        </authorList>
    </citation>
    <scope>NUCLEOTIDE SEQUENCE</scope>
    <source>
        <tissue evidence="1">Shoot tissue taken approximately 20 cm above the soil surface</tissue>
    </source>
</reference>
<evidence type="ECO:0000313" key="1">
    <source>
        <dbReference type="EMBL" id="JAD31009.1"/>
    </source>
</evidence>
<organism evidence="1">
    <name type="scientific">Arundo donax</name>
    <name type="common">Giant reed</name>
    <name type="synonym">Donax arundinaceus</name>
    <dbReference type="NCBI Taxonomy" id="35708"/>
    <lineage>
        <taxon>Eukaryota</taxon>
        <taxon>Viridiplantae</taxon>
        <taxon>Streptophyta</taxon>
        <taxon>Embryophyta</taxon>
        <taxon>Tracheophyta</taxon>
        <taxon>Spermatophyta</taxon>
        <taxon>Magnoliopsida</taxon>
        <taxon>Liliopsida</taxon>
        <taxon>Poales</taxon>
        <taxon>Poaceae</taxon>
        <taxon>PACMAD clade</taxon>
        <taxon>Arundinoideae</taxon>
        <taxon>Arundineae</taxon>
        <taxon>Arundo</taxon>
    </lineage>
</organism>